<evidence type="ECO:0000313" key="1">
    <source>
        <dbReference type="EMBL" id="MDF3832180.1"/>
    </source>
</evidence>
<proteinExistence type="predicted"/>
<dbReference type="Proteomes" id="UP001216674">
    <property type="component" value="Unassembled WGS sequence"/>
</dbReference>
<gene>
    <name evidence="1" type="ORF">P3W85_04320</name>
</gene>
<dbReference type="EMBL" id="JARJLM010000075">
    <property type="protein sequence ID" value="MDF3832180.1"/>
    <property type="molecule type" value="Genomic_DNA"/>
</dbReference>
<sequence length="90" mass="10104">MEKAFEELPADEQQAFISACRKHGRVSEEFTVVLDDGGPPEAGVSHIPRQVTVAANLTGARQHYAAESGTSWTVEFERDLERGFFWETYD</sequence>
<comment type="caution">
    <text evidence="1">The sequence shown here is derived from an EMBL/GenBank/DDBJ whole genome shotgun (WGS) entry which is preliminary data.</text>
</comment>
<evidence type="ECO:0000313" key="2">
    <source>
        <dbReference type="Proteomes" id="UP001216674"/>
    </source>
</evidence>
<name>A0ABT6AHV7_9BURK</name>
<protein>
    <submittedName>
        <fullName evidence="1">Uncharacterized protein</fullName>
    </submittedName>
</protein>
<organism evidence="1 2">
    <name type="scientific">Cupriavidus basilensis</name>
    <dbReference type="NCBI Taxonomy" id="68895"/>
    <lineage>
        <taxon>Bacteria</taxon>
        <taxon>Pseudomonadati</taxon>
        <taxon>Pseudomonadota</taxon>
        <taxon>Betaproteobacteria</taxon>
        <taxon>Burkholderiales</taxon>
        <taxon>Burkholderiaceae</taxon>
        <taxon>Cupriavidus</taxon>
    </lineage>
</organism>
<reference evidence="1 2" key="1">
    <citation type="submission" date="2023-03" db="EMBL/GenBank/DDBJ databases">
        <title>Draft assemblies of triclosan tolerant bacteria isolated from returned activated sludge.</title>
        <authorList>
            <person name="Van Hamelsveld S."/>
        </authorList>
    </citation>
    <scope>NUCLEOTIDE SEQUENCE [LARGE SCALE GENOMIC DNA]</scope>
    <source>
        <strain evidence="1 2">GW210010_S58</strain>
    </source>
</reference>
<keyword evidence="2" id="KW-1185">Reference proteome</keyword>
<dbReference type="RefSeq" id="WP_276263859.1">
    <property type="nucleotide sequence ID" value="NZ_JARJLM010000075.1"/>
</dbReference>
<accession>A0ABT6AHV7</accession>